<dbReference type="InterPro" id="IPR036259">
    <property type="entry name" value="MFS_trans_sf"/>
</dbReference>
<feature type="transmembrane region" description="Helical" evidence="7">
    <location>
        <begin position="134"/>
        <end position="152"/>
    </location>
</feature>
<dbReference type="OrthoDB" id="3936150at2759"/>
<keyword evidence="4 7" id="KW-0812">Transmembrane</keyword>
<dbReference type="GO" id="GO:0022857">
    <property type="term" value="F:transmembrane transporter activity"/>
    <property type="evidence" value="ECO:0007669"/>
    <property type="project" value="InterPro"/>
</dbReference>
<dbReference type="AlphaFoldDB" id="A0A8H6ZR51"/>
<dbReference type="PROSITE" id="PS50850">
    <property type="entry name" value="MFS"/>
    <property type="match status" value="1"/>
</dbReference>
<dbReference type="Proteomes" id="UP000623687">
    <property type="component" value="Unassembled WGS sequence"/>
</dbReference>
<dbReference type="Pfam" id="PF07690">
    <property type="entry name" value="MFS_1"/>
    <property type="match status" value="1"/>
</dbReference>
<evidence type="ECO:0000313" key="10">
    <source>
        <dbReference type="Proteomes" id="UP000623687"/>
    </source>
</evidence>
<feature type="transmembrane region" description="Helical" evidence="7">
    <location>
        <begin position="158"/>
        <end position="178"/>
    </location>
</feature>
<feature type="transmembrane region" description="Helical" evidence="7">
    <location>
        <begin position="394"/>
        <end position="414"/>
    </location>
</feature>
<dbReference type="GeneID" id="59381544"/>
<sequence>MKESTSISSAPAERTPSLFDSATGLKQRAMIDIYADDEDAIDPVYQAKARLLNDAIQEIGMGRYQWSLFLVAGFGWFADSVWPLLSGLILAPVLSEFSFNGPFLSLAANIGLLVGAVVWGVGCDIWGRRWSFNLTLLITGIFGLLAGGAANFVSLASLIAVVGVGVGGNMPVDSAVFLDMVPGTHQYLLTVMSIWWAFGQLFVSLIAWPFIANFSCDPSSVTCARKDNMGWRYLLFTLGALTLFMWGLRFFVFTLLESPRYLIGLNKDEEAVEVIHKLAERNGTKTTLTVTHLREAQALVTEKYSRETDSAGSVYGVGQLETTNRHAILSKSSVYGVGHIKALFRTRKLAWSTTLLTALWGIIGLASTLYNNFLPFILNSRGRDFGDGSLNTTYRNQVILSVLGIPGALLAGWAVESPWVGRRGTLAISSGLTGAFLLATTTARSSNALLGWNCAYAFNSNIMYGVLYALSPEVFPAKDRGTGNGLVSTATRVFGVIAPVIALYADLKTAVPVYIAGALIMVAGGLSLLLPYEPRGKASI</sequence>
<accession>A0A8H6ZR51</accession>
<reference evidence="9" key="1">
    <citation type="submission" date="2019-07" db="EMBL/GenBank/DDBJ databases">
        <authorList>
            <person name="Palmer J.M."/>
        </authorList>
    </citation>
    <scope>NUCLEOTIDE SEQUENCE</scope>
    <source>
        <strain evidence="9">PC9</strain>
    </source>
</reference>
<dbReference type="GO" id="GO:0016020">
    <property type="term" value="C:membrane"/>
    <property type="evidence" value="ECO:0007669"/>
    <property type="project" value="UniProtKB-SubCell"/>
</dbReference>
<dbReference type="SUPFAM" id="SSF103473">
    <property type="entry name" value="MFS general substrate transporter"/>
    <property type="match status" value="1"/>
</dbReference>
<organism evidence="9 10">
    <name type="scientific">Pleurotus ostreatus</name>
    <name type="common">Oyster mushroom</name>
    <name type="synonym">White-rot fungus</name>
    <dbReference type="NCBI Taxonomy" id="5322"/>
    <lineage>
        <taxon>Eukaryota</taxon>
        <taxon>Fungi</taxon>
        <taxon>Dikarya</taxon>
        <taxon>Basidiomycota</taxon>
        <taxon>Agaricomycotina</taxon>
        <taxon>Agaricomycetes</taxon>
        <taxon>Agaricomycetidae</taxon>
        <taxon>Agaricales</taxon>
        <taxon>Pleurotineae</taxon>
        <taxon>Pleurotaceae</taxon>
        <taxon>Pleurotus</taxon>
    </lineage>
</organism>
<evidence type="ECO:0000256" key="5">
    <source>
        <dbReference type="ARBA" id="ARBA00022989"/>
    </source>
</evidence>
<evidence type="ECO:0000256" key="1">
    <source>
        <dbReference type="ARBA" id="ARBA00004141"/>
    </source>
</evidence>
<evidence type="ECO:0000259" key="8">
    <source>
        <dbReference type="PROSITE" id="PS50850"/>
    </source>
</evidence>
<keyword evidence="5 7" id="KW-1133">Transmembrane helix</keyword>
<feature type="transmembrane region" description="Helical" evidence="7">
    <location>
        <begin position="231"/>
        <end position="256"/>
    </location>
</feature>
<dbReference type="VEuPathDB" id="FungiDB:PC9H_011726"/>
<dbReference type="FunFam" id="1.20.1250.20:FF:000171">
    <property type="entry name" value="MFS general substrate transporter"/>
    <property type="match status" value="1"/>
</dbReference>
<keyword evidence="10" id="KW-1185">Reference proteome</keyword>
<name>A0A8H6ZR51_PLEOS</name>
<proteinExistence type="inferred from homology"/>
<dbReference type="RefSeq" id="XP_036627064.1">
    <property type="nucleotide sequence ID" value="XM_036781209.1"/>
</dbReference>
<evidence type="ECO:0000256" key="3">
    <source>
        <dbReference type="ARBA" id="ARBA00022448"/>
    </source>
</evidence>
<comment type="caution">
    <text evidence="9">The sequence shown here is derived from an EMBL/GenBank/DDBJ whole genome shotgun (WGS) entry which is preliminary data.</text>
</comment>
<dbReference type="PANTHER" id="PTHR23511:SF12">
    <property type="entry name" value="TRANSPORTER, PUTATIVE (AFU_ORTHOLOGUE AFUA_7G01740)-RELATED"/>
    <property type="match status" value="1"/>
</dbReference>
<dbReference type="InterPro" id="IPR011701">
    <property type="entry name" value="MFS"/>
</dbReference>
<keyword evidence="9" id="KW-0762">Sugar transport</keyword>
<evidence type="ECO:0000256" key="4">
    <source>
        <dbReference type="ARBA" id="ARBA00022692"/>
    </source>
</evidence>
<feature type="transmembrane region" description="Helical" evidence="7">
    <location>
        <begin position="449"/>
        <end position="470"/>
    </location>
</feature>
<evidence type="ECO:0000313" key="9">
    <source>
        <dbReference type="EMBL" id="KAF7421206.1"/>
    </source>
</evidence>
<protein>
    <submittedName>
        <fullName evidence="9">MFS sugar transporter</fullName>
    </submittedName>
</protein>
<feature type="transmembrane region" description="Helical" evidence="7">
    <location>
        <begin position="103"/>
        <end position="122"/>
    </location>
</feature>
<gene>
    <name evidence="9" type="primary">MFS1_2</name>
    <name evidence="9" type="ORF">PC9H_011726</name>
</gene>
<comment type="subcellular location">
    <subcellularLocation>
        <location evidence="1">Membrane</location>
        <topology evidence="1">Multi-pass membrane protein</topology>
    </subcellularLocation>
</comment>
<evidence type="ECO:0000256" key="7">
    <source>
        <dbReference type="SAM" id="Phobius"/>
    </source>
</evidence>
<keyword evidence="6 7" id="KW-0472">Membrane</keyword>
<dbReference type="InterPro" id="IPR005828">
    <property type="entry name" value="MFS_sugar_transport-like"/>
</dbReference>
<dbReference type="InterPro" id="IPR020846">
    <property type="entry name" value="MFS_dom"/>
</dbReference>
<evidence type="ECO:0000256" key="2">
    <source>
        <dbReference type="ARBA" id="ARBA00008335"/>
    </source>
</evidence>
<feature type="transmembrane region" description="Helical" evidence="7">
    <location>
        <begin position="426"/>
        <end position="443"/>
    </location>
</feature>
<keyword evidence="3" id="KW-0813">Transport</keyword>
<dbReference type="Pfam" id="PF00083">
    <property type="entry name" value="Sugar_tr"/>
    <property type="match status" value="1"/>
</dbReference>
<evidence type="ECO:0000256" key="6">
    <source>
        <dbReference type="ARBA" id="ARBA00023136"/>
    </source>
</evidence>
<feature type="transmembrane region" description="Helical" evidence="7">
    <location>
        <begin position="511"/>
        <end position="532"/>
    </location>
</feature>
<feature type="domain" description="Major facilitator superfamily (MFS) profile" evidence="8">
    <location>
        <begin position="68"/>
        <end position="535"/>
    </location>
</feature>
<feature type="transmembrane region" description="Helical" evidence="7">
    <location>
        <begin position="482"/>
        <end position="505"/>
    </location>
</feature>
<comment type="similarity">
    <text evidence="2">Belongs to the major facilitator superfamily.</text>
</comment>
<feature type="transmembrane region" description="Helical" evidence="7">
    <location>
        <begin position="187"/>
        <end position="211"/>
    </location>
</feature>
<dbReference type="PANTHER" id="PTHR23511">
    <property type="entry name" value="SYNAPTIC VESICLE GLYCOPROTEIN 2"/>
    <property type="match status" value="1"/>
</dbReference>
<feature type="transmembrane region" description="Helical" evidence="7">
    <location>
        <begin position="68"/>
        <end position="91"/>
    </location>
</feature>
<dbReference type="EMBL" id="JACETU010000009">
    <property type="protein sequence ID" value="KAF7421206.1"/>
    <property type="molecule type" value="Genomic_DNA"/>
</dbReference>
<dbReference type="Gene3D" id="1.20.1250.20">
    <property type="entry name" value="MFS general substrate transporter like domains"/>
    <property type="match status" value="1"/>
</dbReference>
<feature type="transmembrane region" description="Helical" evidence="7">
    <location>
        <begin position="349"/>
        <end position="374"/>
    </location>
</feature>